<dbReference type="Proteomes" id="UP001373196">
    <property type="component" value="Unassembled WGS sequence"/>
</dbReference>
<comment type="caution">
    <text evidence="1">The sequence shown here is derived from an EMBL/GenBank/DDBJ whole genome shotgun (WGS) entry which is preliminary data.</text>
</comment>
<reference evidence="1" key="1">
    <citation type="submission" date="2024-03" db="EMBL/GenBank/DDBJ databases">
        <authorList>
            <person name="Plomp N."/>
            <person name="Harmsen H.J."/>
        </authorList>
    </citation>
    <scope>NUCLEOTIDE SEQUENCE</scope>
    <source>
        <strain evidence="1">HTF-128</strain>
    </source>
</reference>
<organism evidence="1 2">
    <name type="scientific">Faecalibacterium wellingii</name>
    <dbReference type="NCBI Taxonomy" id="2929491"/>
    <lineage>
        <taxon>Bacteria</taxon>
        <taxon>Bacillati</taxon>
        <taxon>Bacillota</taxon>
        <taxon>Clostridia</taxon>
        <taxon>Eubacteriales</taxon>
        <taxon>Oscillospiraceae</taxon>
        <taxon>Faecalibacterium</taxon>
    </lineage>
</organism>
<sequence length="52" mass="5477">MSVLKEFMPKAKPPGIRSTGGLLLVFAALAYLAVDPAAKVAGNYLRCNGLNK</sequence>
<gene>
    <name evidence="1" type="ORF">WF834_09710</name>
</gene>
<name>A0AB35Y754_9FIRM</name>
<protein>
    <submittedName>
        <fullName evidence="1">Uncharacterized protein</fullName>
    </submittedName>
</protein>
<proteinExistence type="predicted"/>
<evidence type="ECO:0000313" key="2">
    <source>
        <dbReference type="Proteomes" id="UP001373196"/>
    </source>
</evidence>
<dbReference type="AlphaFoldDB" id="A0AB35Y754"/>
<dbReference type="EMBL" id="JBBFGL010000009">
    <property type="protein sequence ID" value="MEJ5196437.1"/>
    <property type="molecule type" value="Genomic_DNA"/>
</dbReference>
<evidence type="ECO:0000313" key="1">
    <source>
        <dbReference type="EMBL" id="MEJ5196437.1"/>
    </source>
</evidence>
<dbReference type="RefSeq" id="WP_339395753.1">
    <property type="nucleotide sequence ID" value="NZ_JBBFGL010000009.1"/>
</dbReference>
<accession>A0AB35Y754</accession>